<evidence type="ECO:0000313" key="2">
    <source>
        <dbReference type="EMBL" id="SUE72729.1"/>
    </source>
</evidence>
<dbReference type="EMBL" id="UGUV01000003">
    <property type="protein sequence ID" value="SUE72592.1"/>
    <property type="molecule type" value="Genomic_DNA"/>
</dbReference>
<protein>
    <submittedName>
        <fullName evidence="2">Uncharacterized protein</fullName>
    </submittedName>
</protein>
<proteinExistence type="predicted"/>
<dbReference type="Proteomes" id="UP000255303">
    <property type="component" value="Unassembled WGS sequence"/>
</dbReference>
<organism evidence="2 3">
    <name type="scientific">Ectopseudomonas oleovorans</name>
    <name type="common">Pseudomonas oleovorans</name>
    <dbReference type="NCBI Taxonomy" id="301"/>
    <lineage>
        <taxon>Bacteria</taxon>
        <taxon>Pseudomonadati</taxon>
        <taxon>Pseudomonadota</taxon>
        <taxon>Gammaproteobacteria</taxon>
        <taxon>Pseudomonadales</taxon>
        <taxon>Pseudomonadaceae</taxon>
        <taxon>Ectopseudomonas</taxon>
    </lineage>
</organism>
<evidence type="ECO:0000313" key="3">
    <source>
        <dbReference type="Proteomes" id="UP000255303"/>
    </source>
</evidence>
<accession>A0A379PL81</accession>
<dbReference type="EMBL" id="UGUV01000003">
    <property type="protein sequence ID" value="SUE72729.1"/>
    <property type="molecule type" value="Genomic_DNA"/>
</dbReference>
<dbReference type="AlphaFoldDB" id="A0A379PL81"/>
<gene>
    <name evidence="1" type="ORF">NCTC10692_04748</name>
    <name evidence="2" type="ORF">NCTC10692_04885</name>
</gene>
<name>A0A379PL81_ECTOL</name>
<evidence type="ECO:0000313" key="1">
    <source>
        <dbReference type="EMBL" id="SUE72592.1"/>
    </source>
</evidence>
<sequence length="71" mass="8106">MNVIRFAVAFFERCIGLMADLAGGNSKGLVMQISQYLAPVFGHENYMGMEQIRRMAAFFVLHTDYLFVVMH</sequence>
<reference evidence="2 3" key="1">
    <citation type="submission" date="2018-06" db="EMBL/GenBank/DDBJ databases">
        <authorList>
            <consortium name="Pathogen Informatics"/>
            <person name="Doyle S."/>
        </authorList>
    </citation>
    <scope>NUCLEOTIDE SEQUENCE [LARGE SCALE GENOMIC DNA]</scope>
    <source>
        <strain evidence="2 3">NCTC10692</strain>
    </source>
</reference>